<proteinExistence type="predicted"/>
<reference evidence="2" key="1">
    <citation type="submission" date="2019-02" db="EMBL/GenBank/DDBJ databases">
        <authorList>
            <person name="Gruber-Vodicka R. H."/>
            <person name="Seah K. B. B."/>
        </authorList>
    </citation>
    <scope>NUCLEOTIDE SEQUENCE</scope>
    <source>
        <strain evidence="2">BECK_BZ199</strain>
    </source>
</reference>
<name>A0A450Y2K0_9GAMM</name>
<feature type="signal peptide" evidence="1">
    <location>
        <begin position="1"/>
        <end position="21"/>
    </location>
</feature>
<evidence type="ECO:0000313" key="2">
    <source>
        <dbReference type="EMBL" id="VFK35765.1"/>
    </source>
</evidence>
<protein>
    <submittedName>
        <fullName evidence="2">Uncharacterized protein</fullName>
    </submittedName>
</protein>
<gene>
    <name evidence="2" type="ORF">BECKMB1821I_GA0114274_114310</name>
</gene>
<feature type="chain" id="PRO_5019110169" evidence="1">
    <location>
        <begin position="22"/>
        <end position="96"/>
    </location>
</feature>
<accession>A0A450Y2K0</accession>
<sequence>MKKFLSTVFLAASLFSTTAYAGSCYVTVTWPSGKPHSGVRLVGSVSWGGMTKAVHTDRQGQATITWSSNNSLSNVYVDGKERSGCKNGGSVHFVED</sequence>
<dbReference type="EMBL" id="CAADFQ010000143">
    <property type="protein sequence ID" value="VFK35765.1"/>
    <property type="molecule type" value="Genomic_DNA"/>
</dbReference>
<organism evidence="2">
    <name type="scientific">Candidatus Kentrum sp. MB</name>
    <dbReference type="NCBI Taxonomy" id="2138164"/>
    <lineage>
        <taxon>Bacteria</taxon>
        <taxon>Pseudomonadati</taxon>
        <taxon>Pseudomonadota</taxon>
        <taxon>Gammaproteobacteria</taxon>
        <taxon>Candidatus Kentrum</taxon>
    </lineage>
</organism>
<keyword evidence="1" id="KW-0732">Signal</keyword>
<dbReference type="AlphaFoldDB" id="A0A450Y2K0"/>
<evidence type="ECO:0000256" key="1">
    <source>
        <dbReference type="SAM" id="SignalP"/>
    </source>
</evidence>